<organism evidence="5 6">
    <name type="scientific">Pyrenophora teres f. teres</name>
    <dbReference type="NCBI Taxonomy" id="97479"/>
    <lineage>
        <taxon>Eukaryota</taxon>
        <taxon>Fungi</taxon>
        <taxon>Dikarya</taxon>
        <taxon>Ascomycota</taxon>
        <taxon>Pezizomycotina</taxon>
        <taxon>Dothideomycetes</taxon>
        <taxon>Pleosporomycetidae</taxon>
        <taxon>Pleosporales</taxon>
        <taxon>Pleosporineae</taxon>
        <taxon>Pleosporaceae</taxon>
        <taxon>Pyrenophora</taxon>
    </lineage>
</organism>
<dbReference type="Proteomes" id="UP000472372">
    <property type="component" value="Chromosome 3"/>
</dbReference>
<evidence type="ECO:0000313" key="5">
    <source>
        <dbReference type="EMBL" id="CAE7021401.1"/>
    </source>
</evidence>
<dbReference type="AlphaFoldDB" id="A0A6S6VU87"/>
<feature type="domain" description="Aldehyde dehydrogenase" evidence="4">
    <location>
        <begin position="13"/>
        <end position="123"/>
    </location>
</feature>
<evidence type="ECO:0000256" key="1">
    <source>
        <dbReference type="ARBA" id="ARBA00009986"/>
    </source>
</evidence>
<dbReference type="EC" id="1.2.1.3" evidence="2"/>
<comment type="catalytic activity">
    <reaction evidence="3">
        <text>an aldehyde + NAD(+) + H2O = a carboxylate + NADH + 2 H(+)</text>
        <dbReference type="Rhea" id="RHEA:16185"/>
        <dbReference type="ChEBI" id="CHEBI:15377"/>
        <dbReference type="ChEBI" id="CHEBI:15378"/>
        <dbReference type="ChEBI" id="CHEBI:17478"/>
        <dbReference type="ChEBI" id="CHEBI:29067"/>
        <dbReference type="ChEBI" id="CHEBI:57540"/>
        <dbReference type="ChEBI" id="CHEBI:57945"/>
        <dbReference type="EC" id="1.2.1.3"/>
    </reaction>
</comment>
<evidence type="ECO:0000259" key="4">
    <source>
        <dbReference type="Pfam" id="PF00171"/>
    </source>
</evidence>
<reference evidence="5" key="1">
    <citation type="submission" date="2021-02" db="EMBL/GenBank/DDBJ databases">
        <authorList>
            <person name="Syme A R."/>
            <person name="Syme A R."/>
            <person name="Moolhuijzen P."/>
        </authorList>
    </citation>
    <scope>NUCLEOTIDE SEQUENCE</scope>
    <source>
        <strain evidence="5">W1-1</strain>
    </source>
</reference>
<dbReference type="PANTHER" id="PTHR11699">
    <property type="entry name" value="ALDEHYDE DEHYDROGENASE-RELATED"/>
    <property type="match status" value="1"/>
</dbReference>
<dbReference type="SUPFAM" id="SSF53720">
    <property type="entry name" value="ALDH-like"/>
    <property type="match status" value="2"/>
</dbReference>
<dbReference type="Gene3D" id="3.40.309.10">
    <property type="entry name" value="Aldehyde Dehydrogenase, Chain A, domain 2"/>
    <property type="match status" value="1"/>
</dbReference>
<dbReference type="InterPro" id="IPR016163">
    <property type="entry name" value="Ald_DH_C"/>
</dbReference>
<protein>
    <recommendedName>
        <fullName evidence="2">aldehyde dehydrogenase (NAD(+))</fullName>
        <ecNumber evidence="2">1.2.1.3</ecNumber>
    </recommendedName>
</protein>
<dbReference type="InterPro" id="IPR016162">
    <property type="entry name" value="Ald_DH_N"/>
</dbReference>
<dbReference type="InterPro" id="IPR016161">
    <property type="entry name" value="Ald_DH/histidinol_DH"/>
</dbReference>
<sequence>MNRSLPILLQSTSSFQTINPATAQPVANIHTTTPAGIDAAIASAHKAFPAWSATPPIERARILQRAAAILRARNDQLARIETSDTGKPFSETSTVDVVTGADVLEYFANLVGGGGMNGETAQLRPDALPKRLLGTFTVFTNCTDDMKIVREEIFGPVISILSYKTIDEVVRRANNTDVGLAAGVFTKDINLAHKVIAQLEAGITWVNTWGESPAEMSVGGWKQSGVGVENGKNKKGLEAWIRNKSTLVEMGGAVPTVFAKL</sequence>
<accession>A0A6S6VU87</accession>
<dbReference type="EMBL" id="HG992979">
    <property type="protein sequence ID" value="CAE7021401.1"/>
    <property type="molecule type" value="Genomic_DNA"/>
</dbReference>
<evidence type="ECO:0000313" key="6">
    <source>
        <dbReference type="Proteomes" id="UP000472372"/>
    </source>
</evidence>
<comment type="similarity">
    <text evidence="1">Belongs to the aldehyde dehydrogenase family.</text>
</comment>
<dbReference type="Pfam" id="PF00171">
    <property type="entry name" value="Aldedh"/>
    <property type="match status" value="2"/>
</dbReference>
<proteinExistence type="inferred from homology"/>
<dbReference type="GO" id="GO:0004029">
    <property type="term" value="F:aldehyde dehydrogenase (NAD+) activity"/>
    <property type="evidence" value="ECO:0007669"/>
    <property type="project" value="UniProtKB-EC"/>
</dbReference>
<dbReference type="InterPro" id="IPR015590">
    <property type="entry name" value="Aldehyde_DH_dom"/>
</dbReference>
<dbReference type="Gene3D" id="3.40.605.10">
    <property type="entry name" value="Aldehyde Dehydrogenase, Chain A, domain 1"/>
    <property type="match status" value="2"/>
</dbReference>
<evidence type="ECO:0000256" key="3">
    <source>
        <dbReference type="ARBA" id="ARBA00049194"/>
    </source>
</evidence>
<feature type="domain" description="Aldehyde dehydrogenase" evidence="4">
    <location>
        <begin position="137"/>
        <end position="244"/>
    </location>
</feature>
<gene>
    <name evidence="5" type="ORF">PTTW11_03253</name>
</gene>
<name>A0A6S6VU87_9PLEO</name>
<evidence type="ECO:0000256" key="2">
    <source>
        <dbReference type="ARBA" id="ARBA00024226"/>
    </source>
</evidence>